<accession>A0A7W8E580</accession>
<dbReference type="AlphaFoldDB" id="A0A7W8E580"/>
<organism evidence="1 2">
    <name type="scientific">Granulicella aggregans</name>
    <dbReference type="NCBI Taxonomy" id="474949"/>
    <lineage>
        <taxon>Bacteria</taxon>
        <taxon>Pseudomonadati</taxon>
        <taxon>Acidobacteriota</taxon>
        <taxon>Terriglobia</taxon>
        <taxon>Terriglobales</taxon>
        <taxon>Acidobacteriaceae</taxon>
        <taxon>Granulicella</taxon>
    </lineage>
</organism>
<gene>
    <name evidence="1" type="ORF">HDF16_002641</name>
</gene>
<comment type="caution">
    <text evidence="1">The sequence shown here is derived from an EMBL/GenBank/DDBJ whole genome shotgun (WGS) entry which is preliminary data.</text>
</comment>
<evidence type="ECO:0000313" key="1">
    <source>
        <dbReference type="EMBL" id="MBB5057935.1"/>
    </source>
</evidence>
<reference evidence="1 2" key="1">
    <citation type="submission" date="2020-08" db="EMBL/GenBank/DDBJ databases">
        <title>Genomic Encyclopedia of Type Strains, Phase IV (KMG-V): Genome sequencing to study the core and pangenomes of soil and plant-associated prokaryotes.</title>
        <authorList>
            <person name="Whitman W."/>
        </authorList>
    </citation>
    <scope>NUCLEOTIDE SEQUENCE [LARGE SCALE GENOMIC DNA]</scope>
    <source>
        <strain evidence="1 2">M8UP14</strain>
    </source>
</reference>
<keyword evidence="2" id="KW-1185">Reference proteome</keyword>
<dbReference type="EMBL" id="JACHIP010000003">
    <property type="protein sequence ID" value="MBB5057935.1"/>
    <property type="molecule type" value="Genomic_DNA"/>
</dbReference>
<name>A0A7W8E580_9BACT</name>
<proteinExistence type="predicted"/>
<sequence>MHALHLRMDHGLNRSTYASQKYFEVKVISLTRLYLAFTSIRYTWAGFEASQSGAPDKTPLPIKYDGAKHNYKDKQCT</sequence>
<evidence type="ECO:0000313" key="2">
    <source>
        <dbReference type="Proteomes" id="UP000540989"/>
    </source>
</evidence>
<dbReference type="Proteomes" id="UP000540989">
    <property type="component" value="Unassembled WGS sequence"/>
</dbReference>
<protein>
    <submittedName>
        <fullName evidence="1">Uncharacterized protein</fullName>
    </submittedName>
</protein>